<organism evidence="2 3">
    <name type="scientific">Consotaella salsifontis</name>
    <dbReference type="NCBI Taxonomy" id="1365950"/>
    <lineage>
        <taxon>Bacteria</taxon>
        <taxon>Pseudomonadati</taxon>
        <taxon>Pseudomonadota</taxon>
        <taxon>Alphaproteobacteria</taxon>
        <taxon>Hyphomicrobiales</taxon>
        <taxon>Aurantimonadaceae</taxon>
        <taxon>Consotaella</taxon>
    </lineage>
</organism>
<dbReference type="SUPFAM" id="SSF51735">
    <property type="entry name" value="NAD(P)-binding Rossmann-fold domains"/>
    <property type="match status" value="1"/>
</dbReference>
<dbReference type="InterPro" id="IPR002347">
    <property type="entry name" value="SDR_fam"/>
</dbReference>
<name>A0A1T4MTZ3_9HYPH</name>
<accession>A0A1T4MTZ3</accession>
<reference evidence="2 3" key="1">
    <citation type="submission" date="2017-02" db="EMBL/GenBank/DDBJ databases">
        <authorList>
            <person name="Peterson S.W."/>
        </authorList>
    </citation>
    <scope>NUCLEOTIDE SEQUENCE [LARGE SCALE GENOMIC DNA]</scope>
    <source>
        <strain evidence="2 3">USBA 369</strain>
    </source>
</reference>
<dbReference type="PRINTS" id="PR00081">
    <property type="entry name" value="GDHRDH"/>
</dbReference>
<evidence type="ECO:0000256" key="1">
    <source>
        <dbReference type="ARBA" id="ARBA00006484"/>
    </source>
</evidence>
<dbReference type="PANTHER" id="PTHR42879:SF6">
    <property type="entry name" value="NADPH-DEPENDENT REDUCTASE BACG"/>
    <property type="match status" value="1"/>
</dbReference>
<dbReference type="RefSeq" id="WP_078706949.1">
    <property type="nucleotide sequence ID" value="NZ_FUXL01000002.1"/>
</dbReference>
<evidence type="ECO:0000313" key="3">
    <source>
        <dbReference type="Proteomes" id="UP000190135"/>
    </source>
</evidence>
<sequence length="262" mass="27093">MDLGIKGKRAVVLASSRGLGLAIAEAVAAEGASVLLCGRSADRLADNVERINARGKGQAHFVAANLSDDGFVDTLMSAAEKELGGIDILVNNTGGPPPGGAAGMSLDVLRQQFAMMVERIIEMTTRAVPAMREAGWGRILTVASSGVVQPIPNLALSNTLRSALVGFSKTLASEVAEDGVTVNMLLPGRIDTDRLQELDSANAKRTGKSIEAVREANRAAIPTGRYGSVEEFGSVAAFLVSARASYVTGSLVRCDGGAVKGI</sequence>
<dbReference type="Pfam" id="PF13561">
    <property type="entry name" value="adh_short_C2"/>
    <property type="match status" value="1"/>
</dbReference>
<proteinExistence type="inferred from homology"/>
<gene>
    <name evidence="2" type="ORF">SAMN05428963_102274</name>
</gene>
<dbReference type="PANTHER" id="PTHR42879">
    <property type="entry name" value="3-OXOACYL-(ACYL-CARRIER-PROTEIN) REDUCTASE"/>
    <property type="match status" value="1"/>
</dbReference>
<dbReference type="OrthoDB" id="9793325at2"/>
<dbReference type="AlphaFoldDB" id="A0A1T4MTZ3"/>
<protein>
    <submittedName>
        <fullName evidence="2">3-oxoacyl-[acyl-carrier protein] reductase</fullName>
    </submittedName>
</protein>
<dbReference type="PRINTS" id="PR00080">
    <property type="entry name" value="SDRFAMILY"/>
</dbReference>
<comment type="similarity">
    <text evidence="1">Belongs to the short-chain dehydrogenases/reductases (SDR) family.</text>
</comment>
<dbReference type="STRING" id="1365950.SAMN05428963_102274"/>
<keyword evidence="3" id="KW-1185">Reference proteome</keyword>
<dbReference type="EMBL" id="FUXL01000002">
    <property type="protein sequence ID" value="SJZ70098.1"/>
    <property type="molecule type" value="Genomic_DNA"/>
</dbReference>
<dbReference type="Gene3D" id="3.40.50.720">
    <property type="entry name" value="NAD(P)-binding Rossmann-like Domain"/>
    <property type="match status" value="1"/>
</dbReference>
<dbReference type="Proteomes" id="UP000190135">
    <property type="component" value="Unassembled WGS sequence"/>
</dbReference>
<dbReference type="InterPro" id="IPR050259">
    <property type="entry name" value="SDR"/>
</dbReference>
<dbReference type="InterPro" id="IPR036291">
    <property type="entry name" value="NAD(P)-bd_dom_sf"/>
</dbReference>
<evidence type="ECO:0000313" key="2">
    <source>
        <dbReference type="EMBL" id="SJZ70098.1"/>
    </source>
</evidence>